<feature type="region of interest" description="Disordered" evidence="1">
    <location>
        <begin position="486"/>
        <end position="507"/>
    </location>
</feature>
<evidence type="ECO:0000313" key="4">
    <source>
        <dbReference type="Proteomes" id="UP000230002"/>
    </source>
</evidence>
<name>A0A2G8SNG7_9APHY</name>
<accession>A0A2G8SNG7</accession>
<evidence type="ECO:0000256" key="2">
    <source>
        <dbReference type="SAM" id="Phobius"/>
    </source>
</evidence>
<feature type="transmembrane region" description="Helical" evidence="2">
    <location>
        <begin position="181"/>
        <end position="200"/>
    </location>
</feature>
<proteinExistence type="predicted"/>
<evidence type="ECO:0000256" key="1">
    <source>
        <dbReference type="SAM" id="MobiDB-lite"/>
    </source>
</evidence>
<feature type="transmembrane region" description="Helical" evidence="2">
    <location>
        <begin position="337"/>
        <end position="356"/>
    </location>
</feature>
<keyword evidence="2" id="KW-0812">Transmembrane</keyword>
<gene>
    <name evidence="3" type="ORF">GSI_02041</name>
</gene>
<protein>
    <submittedName>
        <fullName evidence="3">Uncharacterized protein</fullName>
    </submittedName>
</protein>
<keyword evidence="2" id="KW-1133">Transmembrane helix</keyword>
<evidence type="ECO:0000313" key="3">
    <source>
        <dbReference type="EMBL" id="PIL35316.1"/>
    </source>
</evidence>
<dbReference type="AlphaFoldDB" id="A0A2G8SNG7"/>
<organism evidence="3 4">
    <name type="scientific">Ganoderma sinense ZZ0214-1</name>
    <dbReference type="NCBI Taxonomy" id="1077348"/>
    <lineage>
        <taxon>Eukaryota</taxon>
        <taxon>Fungi</taxon>
        <taxon>Dikarya</taxon>
        <taxon>Basidiomycota</taxon>
        <taxon>Agaricomycotina</taxon>
        <taxon>Agaricomycetes</taxon>
        <taxon>Polyporales</taxon>
        <taxon>Polyporaceae</taxon>
        <taxon>Ganoderma</taxon>
    </lineage>
</organism>
<feature type="transmembrane region" description="Helical" evidence="2">
    <location>
        <begin position="362"/>
        <end position="381"/>
    </location>
</feature>
<dbReference type="Proteomes" id="UP000230002">
    <property type="component" value="Unassembled WGS sequence"/>
</dbReference>
<sequence>MAPVASTPHPHATVRDPLANAKSSLNLVGAAGFFGGDIAVHGMATVIFFFSRRFGGLYNAPGSLEVARRYGQLAGTRVYRGLFPGGDTTDPAQLFGLDGKDGPKFFAAHSGSLFERTSHLGYLIARMALRRKCEKPDPHPTPLTQAERTTYPGTVTIIDLNHLPEDQPKKLVHPEVQYRHYGLLALIPILTSIGACVGSALVADWWSFGCILIGMVANGCACFVLGSGKIAFQHPEPAQGAPPGDGVLWAGRNDVVVIRGSERAVNTVTRGRFFLQYDEDAHDAPFASNGPPAENGANSNVKPDGDSNPLLVKGGEQQKPKRDGSYDAPKGGKPNSFWIGIASLLLILQFLVQLLLIPQATLFGQLMFVCTLAVSGGYNAYLSSMDREDIQTRILNEILKLDEEPEGDGQGRRPQKIRKFGFGTWTATSTFACLALQPDSHQRLPDTSKVLNTLIPNDTEVWNRWKGILKGKLQSKESWSFTPEDRKLRVQGSGNSQSEAGVERRVAVEPNPKDEVLLDLFITDAEVAYQRYRNAFHT</sequence>
<feature type="region of interest" description="Disordered" evidence="1">
    <location>
        <begin position="285"/>
        <end position="329"/>
    </location>
</feature>
<dbReference type="STRING" id="1077348.A0A2G8SNG7"/>
<reference evidence="3 4" key="1">
    <citation type="journal article" date="2015" name="Sci. Rep.">
        <title>Chromosome-level genome map provides insights into diverse defense mechanisms in the medicinal fungus Ganoderma sinense.</title>
        <authorList>
            <person name="Zhu Y."/>
            <person name="Xu J."/>
            <person name="Sun C."/>
            <person name="Zhou S."/>
            <person name="Xu H."/>
            <person name="Nelson D.R."/>
            <person name="Qian J."/>
            <person name="Song J."/>
            <person name="Luo H."/>
            <person name="Xiang L."/>
            <person name="Li Y."/>
            <person name="Xu Z."/>
            <person name="Ji A."/>
            <person name="Wang L."/>
            <person name="Lu S."/>
            <person name="Hayward A."/>
            <person name="Sun W."/>
            <person name="Li X."/>
            <person name="Schwartz D.C."/>
            <person name="Wang Y."/>
            <person name="Chen S."/>
        </authorList>
    </citation>
    <scope>NUCLEOTIDE SEQUENCE [LARGE SCALE GENOMIC DNA]</scope>
    <source>
        <strain evidence="3 4">ZZ0214-1</strain>
    </source>
</reference>
<feature type="transmembrane region" description="Helical" evidence="2">
    <location>
        <begin position="27"/>
        <end position="50"/>
    </location>
</feature>
<dbReference type="OrthoDB" id="10335856at2759"/>
<feature type="compositionally biased region" description="Basic and acidic residues" evidence="1">
    <location>
        <begin position="316"/>
        <end position="325"/>
    </location>
</feature>
<feature type="transmembrane region" description="Helical" evidence="2">
    <location>
        <begin position="206"/>
        <end position="226"/>
    </location>
</feature>
<comment type="caution">
    <text evidence="3">The sequence shown here is derived from an EMBL/GenBank/DDBJ whole genome shotgun (WGS) entry which is preliminary data.</text>
</comment>
<keyword evidence="4" id="KW-1185">Reference proteome</keyword>
<keyword evidence="2" id="KW-0472">Membrane</keyword>
<dbReference type="EMBL" id="AYKW01000003">
    <property type="protein sequence ID" value="PIL35316.1"/>
    <property type="molecule type" value="Genomic_DNA"/>
</dbReference>